<dbReference type="SMART" id="SM00249">
    <property type="entry name" value="PHD"/>
    <property type="match status" value="1"/>
</dbReference>
<dbReference type="InParanoid" id="T1F4J6"/>
<dbReference type="InterPro" id="IPR013083">
    <property type="entry name" value="Znf_RING/FYVE/PHD"/>
</dbReference>
<feature type="domain" description="Phorbol-ester/DAG-type" evidence="7">
    <location>
        <begin position="1"/>
        <end position="40"/>
    </location>
</feature>
<feature type="coiled-coil region" evidence="5">
    <location>
        <begin position="81"/>
        <end position="115"/>
    </location>
</feature>
<dbReference type="CTD" id="20203745"/>
<dbReference type="EnsemblMetazoa" id="HelroT171680">
    <property type="protein sequence ID" value="HelroP171680"/>
    <property type="gene ID" value="HelroG171680"/>
</dbReference>
<evidence type="ECO:0000256" key="1">
    <source>
        <dbReference type="ARBA" id="ARBA00022723"/>
    </source>
</evidence>
<evidence type="ECO:0000256" key="5">
    <source>
        <dbReference type="SAM" id="Coils"/>
    </source>
</evidence>
<dbReference type="Gene3D" id="3.30.40.10">
    <property type="entry name" value="Zinc/RING finger domain, C3HC4 (zinc finger)"/>
    <property type="match status" value="1"/>
</dbReference>
<evidence type="ECO:0000313" key="9">
    <source>
        <dbReference type="EnsemblMetazoa" id="HelroP171680"/>
    </source>
</evidence>
<dbReference type="InterPro" id="IPR002219">
    <property type="entry name" value="PKC_DAG/PE"/>
</dbReference>
<evidence type="ECO:0000313" key="10">
    <source>
        <dbReference type="Proteomes" id="UP000015101"/>
    </source>
</evidence>
<dbReference type="SUPFAM" id="SSF57903">
    <property type="entry name" value="FYVE/PHD zinc finger"/>
    <property type="match status" value="1"/>
</dbReference>
<dbReference type="PANTHER" id="PTHR37445">
    <property type="entry name" value="PROTEIN CBG24663"/>
    <property type="match status" value="1"/>
</dbReference>
<gene>
    <name evidence="9" type="primary">20203745</name>
    <name evidence="8" type="ORF">HELRODRAFT_171680</name>
</gene>
<dbReference type="InterPro" id="IPR011011">
    <property type="entry name" value="Znf_FYVE_PHD"/>
</dbReference>
<sequence>MNKNKCLQCSEAKGQGKAVKCSQCEFFAHANCVSIPEEVCNLLDSSTNLRWFCDRCSSQGPNIKKLTSSVDSLRKDVFNKLNTLNDLNANIKSELENINAVIESNKEKLNQLESSDVFRGELNILKNDMKVSFADIVSRGIKRHTDDIKAEVKTVQTTINDAKQIKERENNLIMFHLPESGSDRVDVMKILKHLSNNVVDANLVHLTRLGKKSDDHTRPLLLKMDSVDIKNMIIKNVSKLKSLDVSLGRIGLSHDLSPEQRKELRSKIEEARALEASDKGFLYLVRDFGVRSLTLGVIGDDYLDSSLDGNKCLMMKGTGNDLNGNVNFGCCNDGHGLDGGGYSMVCGTGSDLNVIGINGCGKDDGSDCVITNGTGNDRNESGGFNDLKKVGNNNVMKGGAVGRNIGGIKNDRTNNNFCVVKIKLGLLNIRSIGSKYNIIYDLISDGLDIFVVTELWHGSSENPSIALSTPPGYRFVDCVRDNDPLHGGLIIFFCLCLNVKK</sequence>
<dbReference type="HOGENOM" id="CLU_491983_0_0_1"/>
<evidence type="ECO:0000256" key="3">
    <source>
        <dbReference type="ARBA" id="ARBA00022833"/>
    </source>
</evidence>
<evidence type="ECO:0000256" key="4">
    <source>
        <dbReference type="PROSITE-ProRule" id="PRU00146"/>
    </source>
</evidence>
<dbReference type="PROSITE" id="PS50081">
    <property type="entry name" value="ZF_DAG_PE_2"/>
    <property type="match status" value="1"/>
</dbReference>
<evidence type="ECO:0000313" key="8">
    <source>
        <dbReference type="EMBL" id="ESO05312.1"/>
    </source>
</evidence>
<dbReference type="AlphaFoldDB" id="T1F4J6"/>
<keyword evidence="1" id="KW-0479">Metal-binding</keyword>
<reference evidence="9" key="3">
    <citation type="submission" date="2015-06" db="UniProtKB">
        <authorList>
            <consortium name="EnsemblMetazoa"/>
        </authorList>
    </citation>
    <scope>IDENTIFICATION</scope>
</reference>
<dbReference type="PANTHER" id="PTHR37445:SF3">
    <property type="entry name" value="ZINC FINGER PHD-TYPE DOMAIN-CONTAINING PROTEIN"/>
    <property type="match status" value="1"/>
</dbReference>
<keyword evidence="5" id="KW-0175">Coiled coil</keyword>
<name>T1F4J6_HELRO</name>
<keyword evidence="10" id="KW-1185">Reference proteome</keyword>
<feature type="domain" description="PHD-type" evidence="6">
    <location>
        <begin position="3"/>
        <end position="59"/>
    </location>
</feature>
<dbReference type="OrthoDB" id="6158974at2759"/>
<evidence type="ECO:0000259" key="6">
    <source>
        <dbReference type="PROSITE" id="PS50016"/>
    </source>
</evidence>
<dbReference type="InterPro" id="IPR001965">
    <property type="entry name" value="Znf_PHD"/>
</dbReference>
<keyword evidence="2 4" id="KW-0863">Zinc-finger</keyword>
<dbReference type="EMBL" id="KB096365">
    <property type="protein sequence ID" value="ESO05312.1"/>
    <property type="molecule type" value="Genomic_DNA"/>
</dbReference>
<dbReference type="eggNOG" id="ENOG502SDTV">
    <property type="taxonomic scope" value="Eukaryota"/>
</dbReference>
<dbReference type="PROSITE" id="PS50016">
    <property type="entry name" value="ZF_PHD_2"/>
    <property type="match status" value="1"/>
</dbReference>
<evidence type="ECO:0008006" key="11">
    <source>
        <dbReference type="Google" id="ProtNLM"/>
    </source>
</evidence>
<keyword evidence="3" id="KW-0862">Zinc</keyword>
<dbReference type="GO" id="GO:0008270">
    <property type="term" value="F:zinc ion binding"/>
    <property type="evidence" value="ECO:0007669"/>
    <property type="project" value="UniProtKB-KW"/>
</dbReference>
<organism evidence="9 10">
    <name type="scientific">Helobdella robusta</name>
    <name type="common">Californian leech</name>
    <dbReference type="NCBI Taxonomy" id="6412"/>
    <lineage>
        <taxon>Eukaryota</taxon>
        <taxon>Metazoa</taxon>
        <taxon>Spiralia</taxon>
        <taxon>Lophotrochozoa</taxon>
        <taxon>Annelida</taxon>
        <taxon>Clitellata</taxon>
        <taxon>Hirudinea</taxon>
        <taxon>Rhynchobdellida</taxon>
        <taxon>Glossiphoniidae</taxon>
        <taxon>Helobdella</taxon>
    </lineage>
</organism>
<accession>T1F4J6</accession>
<dbReference type="EMBL" id="AMQM01003913">
    <property type="status" value="NOT_ANNOTATED_CDS"/>
    <property type="molecule type" value="Genomic_DNA"/>
</dbReference>
<evidence type="ECO:0000256" key="2">
    <source>
        <dbReference type="ARBA" id="ARBA00022771"/>
    </source>
</evidence>
<evidence type="ECO:0000259" key="7">
    <source>
        <dbReference type="PROSITE" id="PS50081"/>
    </source>
</evidence>
<reference evidence="10" key="1">
    <citation type="submission" date="2012-12" db="EMBL/GenBank/DDBJ databases">
        <authorList>
            <person name="Hellsten U."/>
            <person name="Grimwood J."/>
            <person name="Chapman J.A."/>
            <person name="Shapiro H."/>
            <person name="Aerts A."/>
            <person name="Otillar R.P."/>
            <person name="Terry A.Y."/>
            <person name="Boore J.L."/>
            <person name="Simakov O."/>
            <person name="Marletaz F."/>
            <person name="Cho S.-J."/>
            <person name="Edsinger-Gonzales E."/>
            <person name="Havlak P."/>
            <person name="Kuo D.-H."/>
            <person name="Larsson T."/>
            <person name="Lv J."/>
            <person name="Arendt D."/>
            <person name="Savage R."/>
            <person name="Osoegawa K."/>
            <person name="de Jong P."/>
            <person name="Lindberg D.R."/>
            <person name="Seaver E.C."/>
            <person name="Weisblat D.A."/>
            <person name="Putnam N.H."/>
            <person name="Grigoriev I.V."/>
            <person name="Rokhsar D.S."/>
        </authorList>
    </citation>
    <scope>NUCLEOTIDE SEQUENCE</scope>
</reference>
<dbReference type="RefSeq" id="XP_009016627.1">
    <property type="nucleotide sequence ID" value="XM_009018379.1"/>
</dbReference>
<dbReference type="InterPro" id="IPR019787">
    <property type="entry name" value="Znf_PHD-finger"/>
</dbReference>
<dbReference type="KEGG" id="hro:HELRODRAFT_171680"/>
<protein>
    <recommendedName>
        <fullName evidence="11">PHD-type domain-containing protein</fullName>
    </recommendedName>
</protein>
<reference evidence="8 10" key="2">
    <citation type="journal article" date="2013" name="Nature">
        <title>Insights into bilaterian evolution from three spiralian genomes.</title>
        <authorList>
            <person name="Simakov O."/>
            <person name="Marletaz F."/>
            <person name="Cho S.J."/>
            <person name="Edsinger-Gonzales E."/>
            <person name="Havlak P."/>
            <person name="Hellsten U."/>
            <person name="Kuo D.H."/>
            <person name="Larsson T."/>
            <person name="Lv J."/>
            <person name="Arendt D."/>
            <person name="Savage R."/>
            <person name="Osoegawa K."/>
            <person name="de Jong P."/>
            <person name="Grimwood J."/>
            <person name="Chapman J.A."/>
            <person name="Shapiro H."/>
            <person name="Aerts A."/>
            <person name="Otillar R.P."/>
            <person name="Terry A.Y."/>
            <person name="Boore J.L."/>
            <person name="Grigoriev I.V."/>
            <person name="Lindberg D.R."/>
            <person name="Seaver E.C."/>
            <person name="Weisblat D.A."/>
            <person name="Putnam N.H."/>
            <person name="Rokhsar D.S."/>
        </authorList>
    </citation>
    <scope>NUCLEOTIDE SEQUENCE</scope>
</reference>
<dbReference type="GeneID" id="20203745"/>
<dbReference type="Proteomes" id="UP000015101">
    <property type="component" value="Unassembled WGS sequence"/>
</dbReference>
<proteinExistence type="predicted"/>